<evidence type="ECO:0000256" key="6">
    <source>
        <dbReference type="ARBA" id="ARBA00022741"/>
    </source>
</evidence>
<evidence type="ECO:0000256" key="5">
    <source>
        <dbReference type="ARBA" id="ARBA00022694"/>
    </source>
</evidence>
<comment type="catalytic activity">
    <reaction evidence="9 10 11">
        <text>adenosine(37) in tRNA + dimethylallyl diphosphate = N(6)-dimethylallyladenosine(37) in tRNA + diphosphate</text>
        <dbReference type="Rhea" id="RHEA:26482"/>
        <dbReference type="Rhea" id="RHEA-COMP:10162"/>
        <dbReference type="Rhea" id="RHEA-COMP:10375"/>
        <dbReference type="ChEBI" id="CHEBI:33019"/>
        <dbReference type="ChEBI" id="CHEBI:57623"/>
        <dbReference type="ChEBI" id="CHEBI:74411"/>
        <dbReference type="ChEBI" id="CHEBI:74415"/>
        <dbReference type="EC" id="2.5.1.75"/>
    </reaction>
</comment>
<feature type="binding site" evidence="10">
    <location>
        <begin position="10"/>
        <end position="17"/>
    </location>
    <ligand>
        <name>ATP</name>
        <dbReference type="ChEBI" id="CHEBI:30616"/>
    </ligand>
</feature>
<dbReference type="PANTHER" id="PTHR11088:SF60">
    <property type="entry name" value="TRNA DIMETHYLALLYLTRANSFERASE"/>
    <property type="match status" value="1"/>
</dbReference>
<proteinExistence type="inferred from homology"/>
<comment type="similarity">
    <text evidence="3 10 13">Belongs to the IPP transferase family.</text>
</comment>
<dbReference type="Gene3D" id="1.10.20.140">
    <property type="match status" value="1"/>
</dbReference>
<dbReference type="Gene3D" id="3.40.50.300">
    <property type="entry name" value="P-loop containing nucleotide triphosphate hydrolases"/>
    <property type="match status" value="1"/>
</dbReference>
<dbReference type="InterPro" id="IPR039657">
    <property type="entry name" value="Dimethylallyltransferase"/>
</dbReference>
<evidence type="ECO:0000256" key="3">
    <source>
        <dbReference type="ARBA" id="ARBA00005842"/>
    </source>
</evidence>
<feature type="site" description="Interaction with substrate tRNA" evidence="10">
    <location>
        <position position="124"/>
    </location>
</feature>
<protein>
    <recommendedName>
        <fullName evidence="10">tRNA dimethylallyltransferase</fullName>
        <ecNumber evidence="10">2.5.1.75</ecNumber>
    </recommendedName>
    <alternativeName>
        <fullName evidence="10">Dimethylallyl diphosphate:tRNA dimethylallyltransferase</fullName>
        <shortName evidence="10">DMAPP:tRNA dimethylallyltransferase</shortName>
        <shortName evidence="10">DMATase</shortName>
    </alternativeName>
    <alternativeName>
        <fullName evidence="10">Isopentenyl-diphosphate:tRNA isopentenyltransferase</fullName>
        <shortName evidence="10">IPP transferase</shortName>
        <shortName evidence="10">IPPT</shortName>
        <shortName evidence="10">IPTase</shortName>
    </alternativeName>
</protein>
<organism evidence="14 15">
    <name type="scientific">Alkalihalobacillus trypoxylicola</name>
    <dbReference type="NCBI Taxonomy" id="519424"/>
    <lineage>
        <taxon>Bacteria</taxon>
        <taxon>Bacillati</taxon>
        <taxon>Bacillota</taxon>
        <taxon>Bacilli</taxon>
        <taxon>Bacillales</taxon>
        <taxon>Bacillaceae</taxon>
        <taxon>Alkalihalobacillus</taxon>
    </lineage>
</organism>
<dbReference type="PANTHER" id="PTHR11088">
    <property type="entry name" value="TRNA DIMETHYLALLYLTRANSFERASE"/>
    <property type="match status" value="1"/>
</dbReference>
<dbReference type="EMBL" id="LTAO01000001">
    <property type="protein sequence ID" value="KYG34975.1"/>
    <property type="molecule type" value="Genomic_DNA"/>
</dbReference>
<evidence type="ECO:0000256" key="9">
    <source>
        <dbReference type="ARBA" id="ARBA00049563"/>
    </source>
</evidence>
<comment type="cofactor">
    <cofactor evidence="1 10">
        <name>Mg(2+)</name>
        <dbReference type="ChEBI" id="CHEBI:18420"/>
    </cofactor>
</comment>
<comment type="caution">
    <text evidence="14">The sequence shown here is derived from an EMBL/GenBank/DDBJ whole genome shotgun (WGS) entry which is preliminary data.</text>
</comment>
<dbReference type="GO" id="GO:0005524">
    <property type="term" value="F:ATP binding"/>
    <property type="evidence" value="ECO:0007669"/>
    <property type="project" value="UniProtKB-UniRule"/>
</dbReference>
<evidence type="ECO:0000256" key="4">
    <source>
        <dbReference type="ARBA" id="ARBA00022679"/>
    </source>
</evidence>
<evidence type="ECO:0000256" key="2">
    <source>
        <dbReference type="ARBA" id="ARBA00003213"/>
    </source>
</evidence>
<comment type="subunit">
    <text evidence="10">Monomer.</text>
</comment>
<dbReference type="HAMAP" id="MF_00185">
    <property type="entry name" value="IPP_trans"/>
    <property type="match status" value="1"/>
</dbReference>
<dbReference type="NCBIfam" id="TIGR00174">
    <property type="entry name" value="miaA"/>
    <property type="match status" value="1"/>
</dbReference>
<reference evidence="14" key="1">
    <citation type="submission" date="2016-02" db="EMBL/GenBank/DDBJ databases">
        <title>Genome sequence of Bacillus trypoxylicola KCTC 13244(T).</title>
        <authorList>
            <person name="Jeong H."/>
            <person name="Park S.-H."/>
            <person name="Choi S.-K."/>
        </authorList>
    </citation>
    <scope>NUCLEOTIDE SEQUENCE [LARGE SCALE GENOMIC DNA]</scope>
    <source>
        <strain evidence="14">KCTC 13244</strain>
    </source>
</reference>
<dbReference type="RefSeq" id="WP_061947225.1">
    <property type="nucleotide sequence ID" value="NZ_LTAO01000001.1"/>
</dbReference>
<dbReference type="AlphaFoldDB" id="A0A162F7J4"/>
<dbReference type="Pfam" id="PF01715">
    <property type="entry name" value="IPPT"/>
    <property type="match status" value="1"/>
</dbReference>
<name>A0A162F7J4_9BACI</name>
<keyword evidence="5 10" id="KW-0819">tRNA processing</keyword>
<keyword evidence="7 10" id="KW-0067">ATP-binding</keyword>
<keyword evidence="8 10" id="KW-0460">Magnesium</keyword>
<keyword evidence="6 10" id="KW-0547">Nucleotide-binding</keyword>
<evidence type="ECO:0000313" key="14">
    <source>
        <dbReference type="EMBL" id="KYG34975.1"/>
    </source>
</evidence>
<comment type="function">
    <text evidence="2 10 12">Catalyzes the transfer of a dimethylallyl group onto the adenine at position 37 in tRNAs that read codons beginning with uridine, leading to the formation of N6-(dimethylallyl)adenosine (i(6)A).</text>
</comment>
<evidence type="ECO:0000256" key="13">
    <source>
        <dbReference type="RuleBase" id="RU003785"/>
    </source>
</evidence>
<feature type="site" description="Interaction with substrate tRNA" evidence="10">
    <location>
        <position position="101"/>
    </location>
</feature>
<dbReference type="SUPFAM" id="SSF52540">
    <property type="entry name" value="P-loop containing nucleoside triphosphate hydrolases"/>
    <property type="match status" value="2"/>
</dbReference>
<accession>A0A162F7J4</accession>
<dbReference type="GO" id="GO:0052381">
    <property type="term" value="F:tRNA dimethylallyltransferase activity"/>
    <property type="evidence" value="ECO:0007669"/>
    <property type="project" value="UniProtKB-UniRule"/>
</dbReference>
<dbReference type="InterPro" id="IPR018022">
    <property type="entry name" value="IPT"/>
</dbReference>
<feature type="region of interest" description="Interaction with substrate tRNA" evidence="10">
    <location>
        <begin position="35"/>
        <end position="38"/>
    </location>
</feature>
<keyword evidence="4 10" id="KW-0808">Transferase</keyword>
<evidence type="ECO:0000313" key="15">
    <source>
        <dbReference type="Proteomes" id="UP000075806"/>
    </source>
</evidence>
<evidence type="ECO:0000256" key="7">
    <source>
        <dbReference type="ARBA" id="ARBA00022840"/>
    </source>
</evidence>
<evidence type="ECO:0000256" key="1">
    <source>
        <dbReference type="ARBA" id="ARBA00001946"/>
    </source>
</evidence>
<dbReference type="EC" id="2.5.1.75" evidence="10"/>
<evidence type="ECO:0000256" key="12">
    <source>
        <dbReference type="RuleBase" id="RU003784"/>
    </source>
</evidence>
<dbReference type="GO" id="GO:0006400">
    <property type="term" value="P:tRNA modification"/>
    <property type="evidence" value="ECO:0007669"/>
    <property type="project" value="TreeGrafter"/>
</dbReference>
<dbReference type="InterPro" id="IPR027417">
    <property type="entry name" value="P-loop_NTPase"/>
</dbReference>
<keyword evidence="15" id="KW-1185">Reference proteome</keyword>
<feature type="binding site" evidence="10">
    <location>
        <begin position="12"/>
        <end position="17"/>
    </location>
    <ligand>
        <name>substrate</name>
    </ligand>
</feature>
<dbReference type="STRING" id="519424.AZF04_01180"/>
<evidence type="ECO:0000256" key="10">
    <source>
        <dbReference type="HAMAP-Rule" id="MF_00185"/>
    </source>
</evidence>
<comment type="caution">
    <text evidence="10">Lacks conserved residue(s) required for the propagation of feature annotation.</text>
</comment>
<gene>
    <name evidence="10" type="primary">miaA</name>
    <name evidence="14" type="ORF">AZF04_01180</name>
</gene>
<sequence>MKENLIAIVGPTGVGKTALSISLAQKYNGEVISGDSMQVYRGMDIGTAKVTEEEKKGIPHHLIDFKNPDEDFSVAEFQDRTLPLISNLNEKGKMPILTGGTGLYVNAIINRYQFQEKEEDSSYRKKLEEWALSAGKEALYQKLLAVDPDAKHVIHPNNQRRVIRALEVFHVTGIPFTKQQINHPNDEFYHLALIGLTMPREQLYSRINDRVDKMLEDGLLNEVESLYKQGLKGVQSVQAIGYKELFEYMDGDVSLEKAIENLKQNSRRYAKRQFTWFKNKTNTTWFDMSDGITPKVFQQISDFIEGKIKNISK</sequence>
<evidence type="ECO:0000256" key="8">
    <source>
        <dbReference type="ARBA" id="ARBA00022842"/>
    </source>
</evidence>
<dbReference type="Proteomes" id="UP000075806">
    <property type="component" value="Unassembled WGS sequence"/>
</dbReference>
<evidence type="ECO:0000256" key="11">
    <source>
        <dbReference type="RuleBase" id="RU003783"/>
    </source>
</evidence>